<dbReference type="AlphaFoldDB" id="A0AAV7QQF1"/>
<keyword evidence="3" id="KW-1185">Reference proteome</keyword>
<reference evidence="2" key="1">
    <citation type="journal article" date="2022" name="bioRxiv">
        <title>Sequencing and chromosome-scale assembly of the giantPleurodeles waltlgenome.</title>
        <authorList>
            <person name="Brown T."/>
            <person name="Elewa A."/>
            <person name="Iarovenko S."/>
            <person name="Subramanian E."/>
            <person name="Araus A.J."/>
            <person name="Petzold A."/>
            <person name="Susuki M."/>
            <person name="Suzuki K.-i.T."/>
            <person name="Hayashi T."/>
            <person name="Toyoda A."/>
            <person name="Oliveira C."/>
            <person name="Osipova E."/>
            <person name="Leigh N.D."/>
            <person name="Simon A."/>
            <person name="Yun M.H."/>
        </authorList>
    </citation>
    <scope>NUCLEOTIDE SEQUENCE</scope>
    <source>
        <strain evidence="2">20211129_DDA</strain>
        <tissue evidence="2">Liver</tissue>
    </source>
</reference>
<feature type="compositionally biased region" description="Basic and acidic residues" evidence="1">
    <location>
        <begin position="142"/>
        <end position="151"/>
    </location>
</feature>
<feature type="region of interest" description="Disordered" evidence="1">
    <location>
        <begin position="63"/>
        <end position="190"/>
    </location>
</feature>
<comment type="caution">
    <text evidence="2">The sequence shown here is derived from an EMBL/GenBank/DDBJ whole genome shotgun (WGS) entry which is preliminary data.</text>
</comment>
<name>A0AAV7QQF1_PLEWA</name>
<evidence type="ECO:0000256" key="1">
    <source>
        <dbReference type="SAM" id="MobiDB-lite"/>
    </source>
</evidence>
<dbReference type="Proteomes" id="UP001066276">
    <property type="component" value="Chromosome 6"/>
</dbReference>
<evidence type="ECO:0000313" key="2">
    <source>
        <dbReference type="EMBL" id="KAJ1142358.1"/>
    </source>
</evidence>
<sequence>MSHNSLDTFCQRKGLKLGFYGFLCEQELNVEGFSFMNYGGSRTPSEEPKGNSRLLIGAVRVLSDPCGSGSETRGRRISVREEADADSGPRGREETSGAPDRSTPSRADEHCRTGAPGTDGATRREVPSPPPSVPSGNRGCRRPRESTKEEGGDTPQSSVFGAPENGQEPEARRNERRGPTLEATERRWRR</sequence>
<proteinExistence type="predicted"/>
<protein>
    <submittedName>
        <fullName evidence="2">Uncharacterized protein</fullName>
    </submittedName>
</protein>
<organism evidence="2 3">
    <name type="scientific">Pleurodeles waltl</name>
    <name type="common">Iberian ribbed newt</name>
    <dbReference type="NCBI Taxonomy" id="8319"/>
    <lineage>
        <taxon>Eukaryota</taxon>
        <taxon>Metazoa</taxon>
        <taxon>Chordata</taxon>
        <taxon>Craniata</taxon>
        <taxon>Vertebrata</taxon>
        <taxon>Euteleostomi</taxon>
        <taxon>Amphibia</taxon>
        <taxon>Batrachia</taxon>
        <taxon>Caudata</taxon>
        <taxon>Salamandroidea</taxon>
        <taxon>Salamandridae</taxon>
        <taxon>Pleurodelinae</taxon>
        <taxon>Pleurodeles</taxon>
    </lineage>
</organism>
<evidence type="ECO:0000313" key="3">
    <source>
        <dbReference type="Proteomes" id="UP001066276"/>
    </source>
</evidence>
<feature type="compositionally biased region" description="Basic and acidic residues" evidence="1">
    <location>
        <begin position="169"/>
        <end position="190"/>
    </location>
</feature>
<dbReference type="EMBL" id="JANPWB010000010">
    <property type="protein sequence ID" value="KAJ1142358.1"/>
    <property type="molecule type" value="Genomic_DNA"/>
</dbReference>
<feature type="compositionally biased region" description="Basic and acidic residues" evidence="1">
    <location>
        <begin position="72"/>
        <end position="95"/>
    </location>
</feature>
<gene>
    <name evidence="2" type="ORF">NDU88_008684</name>
</gene>
<accession>A0AAV7QQF1</accession>